<sequence>NKPNKDQMLRVIAQHMEYSNPNYSANDLLANTKLMKQAVKDCSVQWKKIAQQLSCSRDFVYHWFNETFLRQLDDEVTAAEKNEMIERMIIAIRNGTFELHNYQKTLWKQVFPVKQIHRTTFSIIYNNCKRSKRVQIELSNMQTGQKQSEQQPQQTQSLDFTATIPNVFAQAQQQLNIDNILMQLKNIQKQE</sequence>
<name>A0A146KDG8_9EUKA</name>
<accession>A0A146KDG8</accession>
<proteinExistence type="predicted"/>
<protein>
    <submittedName>
        <fullName evidence="1">Uncharacterized protein</fullName>
    </submittedName>
</protein>
<evidence type="ECO:0000313" key="1">
    <source>
        <dbReference type="EMBL" id="JAP94268.1"/>
    </source>
</evidence>
<dbReference type="EMBL" id="GDID01002338">
    <property type="protein sequence ID" value="JAP94268.1"/>
    <property type="molecule type" value="Transcribed_RNA"/>
</dbReference>
<gene>
    <name evidence="1" type="ORF">TPC1_13148</name>
</gene>
<dbReference type="AlphaFoldDB" id="A0A146KDG8"/>
<reference evidence="1" key="1">
    <citation type="submission" date="2015-07" db="EMBL/GenBank/DDBJ databases">
        <title>Adaptation to a free-living lifestyle via gene acquisitions in the diplomonad Trepomonas sp. PC1.</title>
        <authorList>
            <person name="Xu F."/>
            <person name="Jerlstrom-Hultqvist J."/>
            <person name="Kolisko M."/>
            <person name="Simpson A.G.B."/>
            <person name="Roger A.J."/>
            <person name="Svard S.G."/>
            <person name="Andersson J.O."/>
        </authorList>
    </citation>
    <scope>NUCLEOTIDE SEQUENCE</scope>
    <source>
        <strain evidence="1">PC1</strain>
    </source>
</reference>
<feature type="non-terminal residue" evidence="1">
    <location>
        <position position="1"/>
    </location>
</feature>
<organism evidence="1">
    <name type="scientific">Trepomonas sp. PC1</name>
    <dbReference type="NCBI Taxonomy" id="1076344"/>
    <lineage>
        <taxon>Eukaryota</taxon>
        <taxon>Metamonada</taxon>
        <taxon>Diplomonadida</taxon>
        <taxon>Hexamitidae</taxon>
        <taxon>Hexamitinae</taxon>
        <taxon>Trepomonas</taxon>
    </lineage>
</organism>